<feature type="region of interest" description="Disordered" evidence="1">
    <location>
        <begin position="1"/>
        <end position="80"/>
    </location>
</feature>
<organism evidence="2 3">
    <name type="scientific">Paxillus rubicundulus Ve08.2h10</name>
    <dbReference type="NCBI Taxonomy" id="930991"/>
    <lineage>
        <taxon>Eukaryota</taxon>
        <taxon>Fungi</taxon>
        <taxon>Dikarya</taxon>
        <taxon>Basidiomycota</taxon>
        <taxon>Agaricomycotina</taxon>
        <taxon>Agaricomycetes</taxon>
        <taxon>Agaricomycetidae</taxon>
        <taxon>Boletales</taxon>
        <taxon>Paxilineae</taxon>
        <taxon>Paxillaceae</taxon>
        <taxon>Paxillus</taxon>
    </lineage>
</organism>
<dbReference type="OrthoDB" id="10248252at2759"/>
<dbReference type="STRING" id="930991.A0A0D0DFZ3"/>
<evidence type="ECO:0000313" key="2">
    <source>
        <dbReference type="EMBL" id="KIK96712.1"/>
    </source>
</evidence>
<gene>
    <name evidence="2" type="ORF">PAXRUDRAFT_287668</name>
</gene>
<reference evidence="3" key="2">
    <citation type="submission" date="2015-01" db="EMBL/GenBank/DDBJ databases">
        <title>Evolutionary Origins and Diversification of the Mycorrhizal Mutualists.</title>
        <authorList>
            <consortium name="DOE Joint Genome Institute"/>
            <consortium name="Mycorrhizal Genomics Consortium"/>
            <person name="Kohler A."/>
            <person name="Kuo A."/>
            <person name="Nagy L.G."/>
            <person name="Floudas D."/>
            <person name="Copeland A."/>
            <person name="Barry K.W."/>
            <person name="Cichocki N."/>
            <person name="Veneault-Fourrey C."/>
            <person name="LaButti K."/>
            <person name="Lindquist E.A."/>
            <person name="Lipzen A."/>
            <person name="Lundell T."/>
            <person name="Morin E."/>
            <person name="Murat C."/>
            <person name="Riley R."/>
            <person name="Ohm R."/>
            <person name="Sun H."/>
            <person name="Tunlid A."/>
            <person name="Henrissat B."/>
            <person name="Grigoriev I.V."/>
            <person name="Hibbett D.S."/>
            <person name="Martin F."/>
        </authorList>
    </citation>
    <scope>NUCLEOTIDE SEQUENCE [LARGE SCALE GENOMIC DNA]</scope>
    <source>
        <strain evidence="3">Ve08.2h10</strain>
    </source>
</reference>
<dbReference type="InParanoid" id="A0A0D0DFZ3"/>
<evidence type="ECO:0000313" key="3">
    <source>
        <dbReference type="Proteomes" id="UP000054538"/>
    </source>
</evidence>
<feature type="compositionally biased region" description="Polar residues" evidence="1">
    <location>
        <begin position="1"/>
        <end position="17"/>
    </location>
</feature>
<dbReference type="HOGENOM" id="CLU_776340_0_0_1"/>
<sequence length="357" mass="39448">MSTTRMSSAQVSATPSASIVHGPHQTPSVASGNGHEHQTQSCSPTRTTTTRQSRCPLRHPPKSLTHSQIDRSRPLATMDRRTELQRVTHGEMAIRKAGHDVRLGKKRPRTDAIVAALNTAGRRDLKRKEPPAEVIEVSSDSETEILPTKRHKADPDAVLAKEEEEEDYIDLLASLDISNDANWVPPPASNKAEDRPGVDPPIPQTLPPLPVPKPKSHVDYNGLPLDWYSLGQWGMIARGSGITKFPKPSHHARRQENIFLCGYKRSPKLYYDRGYNKLELTAKYPHLTSGSVNKIIQASGKVVLGSVVSAGSRDYSDDEDDQPPPPENRAGSLVVYNRGRVHVAQAHRHTRMTSRGK</sequence>
<feature type="compositionally biased region" description="Pro residues" evidence="1">
    <location>
        <begin position="198"/>
        <end position="212"/>
    </location>
</feature>
<name>A0A0D0DFZ3_9AGAM</name>
<feature type="region of interest" description="Disordered" evidence="1">
    <location>
        <begin position="183"/>
        <end position="212"/>
    </location>
</feature>
<evidence type="ECO:0000256" key="1">
    <source>
        <dbReference type="SAM" id="MobiDB-lite"/>
    </source>
</evidence>
<dbReference type="EMBL" id="KN824972">
    <property type="protein sequence ID" value="KIK96712.1"/>
    <property type="molecule type" value="Genomic_DNA"/>
</dbReference>
<reference evidence="2 3" key="1">
    <citation type="submission" date="2014-04" db="EMBL/GenBank/DDBJ databases">
        <authorList>
            <consortium name="DOE Joint Genome Institute"/>
            <person name="Kuo A."/>
            <person name="Kohler A."/>
            <person name="Jargeat P."/>
            <person name="Nagy L.G."/>
            <person name="Floudas D."/>
            <person name="Copeland A."/>
            <person name="Barry K.W."/>
            <person name="Cichocki N."/>
            <person name="Veneault-Fourrey C."/>
            <person name="LaButti K."/>
            <person name="Lindquist E.A."/>
            <person name="Lipzen A."/>
            <person name="Lundell T."/>
            <person name="Morin E."/>
            <person name="Murat C."/>
            <person name="Sun H."/>
            <person name="Tunlid A."/>
            <person name="Henrissat B."/>
            <person name="Grigoriev I.V."/>
            <person name="Hibbett D.S."/>
            <person name="Martin F."/>
            <person name="Nordberg H.P."/>
            <person name="Cantor M.N."/>
            <person name="Hua S.X."/>
        </authorList>
    </citation>
    <scope>NUCLEOTIDE SEQUENCE [LARGE SCALE GENOMIC DNA]</scope>
    <source>
        <strain evidence="2 3">Ve08.2h10</strain>
    </source>
</reference>
<accession>A0A0D0DFZ3</accession>
<feature type="compositionally biased region" description="Basic and acidic residues" evidence="1">
    <location>
        <begin position="68"/>
        <end position="80"/>
    </location>
</feature>
<protein>
    <submittedName>
        <fullName evidence="2">Uncharacterized protein</fullName>
    </submittedName>
</protein>
<proteinExistence type="predicted"/>
<keyword evidence="3" id="KW-1185">Reference proteome</keyword>
<dbReference type="Proteomes" id="UP000054538">
    <property type="component" value="Unassembled WGS sequence"/>
</dbReference>
<dbReference type="AlphaFoldDB" id="A0A0D0DFZ3"/>
<feature type="compositionally biased region" description="Low complexity" evidence="1">
    <location>
        <begin position="39"/>
        <end position="55"/>
    </location>
</feature>
<feature type="region of interest" description="Disordered" evidence="1">
    <location>
        <begin position="311"/>
        <end position="336"/>
    </location>
</feature>